<keyword evidence="2" id="KW-1185">Reference proteome</keyword>
<sequence length="62" mass="7572">MACITMGSDTEYLLSMVYRWSRTHPRTTNFQVQNSGTQLKRRKRQRKLYIFTIWMIKVLHFC</sequence>
<dbReference type="AlphaFoldDB" id="A0AA86VMH2"/>
<reference evidence="1" key="1">
    <citation type="submission" date="2023-10" db="EMBL/GenBank/DDBJ databases">
        <authorList>
            <person name="Domelevo Entfellner J.-B."/>
        </authorList>
    </citation>
    <scope>NUCLEOTIDE SEQUENCE</scope>
</reference>
<name>A0AA86VMH2_9FABA</name>
<dbReference type="Gramene" id="rna-AYBTSS11_LOCUS22182">
    <property type="protein sequence ID" value="CAJ1969287.1"/>
    <property type="gene ID" value="gene-AYBTSS11_LOCUS22182"/>
</dbReference>
<accession>A0AA86VMH2</accession>
<dbReference type="Proteomes" id="UP001189624">
    <property type="component" value="Chromosome 7"/>
</dbReference>
<evidence type="ECO:0000313" key="1">
    <source>
        <dbReference type="EMBL" id="CAJ1969287.1"/>
    </source>
</evidence>
<proteinExistence type="predicted"/>
<organism evidence="1 2">
    <name type="scientific">Sphenostylis stenocarpa</name>
    <dbReference type="NCBI Taxonomy" id="92480"/>
    <lineage>
        <taxon>Eukaryota</taxon>
        <taxon>Viridiplantae</taxon>
        <taxon>Streptophyta</taxon>
        <taxon>Embryophyta</taxon>
        <taxon>Tracheophyta</taxon>
        <taxon>Spermatophyta</taxon>
        <taxon>Magnoliopsida</taxon>
        <taxon>eudicotyledons</taxon>
        <taxon>Gunneridae</taxon>
        <taxon>Pentapetalae</taxon>
        <taxon>rosids</taxon>
        <taxon>fabids</taxon>
        <taxon>Fabales</taxon>
        <taxon>Fabaceae</taxon>
        <taxon>Papilionoideae</taxon>
        <taxon>50 kb inversion clade</taxon>
        <taxon>NPAAA clade</taxon>
        <taxon>indigoferoid/millettioid clade</taxon>
        <taxon>Phaseoleae</taxon>
        <taxon>Sphenostylis</taxon>
    </lineage>
</organism>
<dbReference type="EMBL" id="OY731404">
    <property type="protein sequence ID" value="CAJ1969287.1"/>
    <property type="molecule type" value="Genomic_DNA"/>
</dbReference>
<gene>
    <name evidence="1" type="ORF">AYBTSS11_LOCUS22182</name>
</gene>
<evidence type="ECO:0000313" key="2">
    <source>
        <dbReference type="Proteomes" id="UP001189624"/>
    </source>
</evidence>
<protein>
    <submittedName>
        <fullName evidence="1">Uncharacterized protein</fullName>
    </submittedName>
</protein>